<name>A0A8H4BIC3_MUCCL</name>
<organism evidence="2 3">
    <name type="scientific">Mucor circinelloides f. lusitanicus</name>
    <name type="common">Mucor racemosus var. lusitanicus</name>
    <dbReference type="NCBI Taxonomy" id="29924"/>
    <lineage>
        <taxon>Eukaryota</taxon>
        <taxon>Fungi</taxon>
        <taxon>Fungi incertae sedis</taxon>
        <taxon>Mucoromycota</taxon>
        <taxon>Mucoromycotina</taxon>
        <taxon>Mucoromycetes</taxon>
        <taxon>Mucorales</taxon>
        <taxon>Mucorineae</taxon>
        <taxon>Mucoraceae</taxon>
        <taxon>Mucor</taxon>
    </lineage>
</organism>
<gene>
    <name evidence="2" type="ORF">FB192DRAFT_1379432</name>
</gene>
<protein>
    <recommendedName>
        <fullName evidence="4">Pectate lyase</fullName>
    </recommendedName>
</protein>
<feature type="chain" id="PRO_5034166890" description="Pectate lyase" evidence="1">
    <location>
        <begin position="20"/>
        <end position="98"/>
    </location>
</feature>
<evidence type="ECO:0000313" key="3">
    <source>
        <dbReference type="Proteomes" id="UP000469890"/>
    </source>
</evidence>
<evidence type="ECO:0000256" key="1">
    <source>
        <dbReference type="SAM" id="SignalP"/>
    </source>
</evidence>
<reference evidence="2 3" key="1">
    <citation type="submission" date="2019-09" db="EMBL/GenBank/DDBJ databases">
        <authorList>
            <consortium name="DOE Joint Genome Institute"/>
            <person name="Mondo S.J."/>
            <person name="Navarro-Mendoza M.I."/>
            <person name="Perez-Arques C."/>
            <person name="Panchal S."/>
            <person name="Nicolas F.E."/>
            <person name="Ganguly P."/>
            <person name="Pangilinan J."/>
            <person name="Grigoriev I."/>
            <person name="Heitman J."/>
            <person name="Sanya K."/>
            <person name="Garre V."/>
        </authorList>
    </citation>
    <scope>NUCLEOTIDE SEQUENCE [LARGE SCALE GENOMIC DNA]</scope>
    <source>
        <strain evidence="2 3">MU402</strain>
    </source>
</reference>
<dbReference type="Proteomes" id="UP000469890">
    <property type="component" value="Unassembled WGS sequence"/>
</dbReference>
<evidence type="ECO:0000313" key="2">
    <source>
        <dbReference type="EMBL" id="KAF1802703.1"/>
    </source>
</evidence>
<feature type="signal peptide" evidence="1">
    <location>
        <begin position="1"/>
        <end position="19"/>
    </location>
</feature>
<sequence>MKFVYLAVILGCFSQVSHAATGTLRVYDKTYVNPKAGILKIPSDAPPGTVPSIDNGTDKPISIYGNSDCSGTPLDVLPPDRATVDFKSAWGGCLKIAA</sequence>
<keyword evidence="1" id="KW-0732">Signal</keyword>
<accession>A0A8H4BIC3</accession>
<dbReference type="EMBL" id="JAAECE010000004">
    <property type="protein sequence ID" value="KAF1802703.1"/>
    <property type="molecule type" value="Genomic_DNA"/>
</dbReference>
<comment type="caution">
    <text evidence="2">The sequence shown here is derived from an EMBL/GenBank/DDBJ whole genome shotgun (WGS) entry which is preliminary data.</text>
</comment>
<proteinExistence type="predicted"/>
<dbReference type="AlphaFoldDB" id="A0A8H4BIC3"/>
<evidence type="ECO:0008006" key="4">
    <source>
        <dbReference type="Google" id="ProtNLM"/>
    </source>
</evidence>